<accession>A0ABP0JLC2</accession>
<comment type="caution">
    <text evidence="2">The sequence shown here is derived from an EMBL/GenBank/DDBJ whole genome shotgun (WGS) entry which is preliminary data.</text>
</comment>
<evidence type="ECO:0000313" key="2">
    <source>
        <dbReference type="EMBL" id="CAK9015237.1"/>
    </source>
</evidence>
<name>A0ABP0JLC2_9DINO</name>
<dbReference type="EMBL" id="CAXAMM010007757">
    <property type="protein sequence ID" value="CAK9015237.1"/>
    <property type="molecule type" value="Genomic_DNA"/>
</dbReference>
<keyword evidence="1" id="KW-0175">Coiled coil</keyword>
<dbReference type="PANTHER" id="PTHR12111:SF1">
    <property type="entry name" value="SPLICING FACTOR YJU2"/>
    <property type="match status" value="1"/>
</dbReference>
<protein>
    <submittedName>
        <fullName evidence="2">Splicing factor YJU2 (Coiled-coil domain-containing protein 94 homolog)</fullName>
    </submittedName>
</protein>
<organism evidence="2 3">
    <name type="scientific">Durusdinium trenchii</name>
    <dbReference type="NCBI Taxonomy" id="1381693"/>
    <lineage>
        <taxon>Eukaryota</taxon>
        <taxon>Sar</taxon>
        <taxon>Alveolata</taxon>
        <taxon>Dinophyceae</taxon>
        <taxon>Suessiales</taxon>
        <taxon>Symbiodiniaceae</taxon>
        <taxon>Durusdinium</taxon>
    </lineage>
</organism>
<gene>
    <name evidence="2" type="ORF">SCF082_LOCUS12667</name>
</gene>
<keyword evidence="3" id="KW-1185">Reference proteome</keyword>
<sequence length="236" mass="27393">MADGTMSAKFMKSAFVGWTFTAGVYYPPDFDASKLMPVKALKPKGPQMMNIRMMFPFTMVCDSCKEYNYTGTKFTAKTEQIKGESYLGLKVYRFYGRCRHCWSEFTFKTDPKNSDYTMESGGKRTYEAWKDADAMESQLKQEKEQEAAQDQMKALEQKAVDVQSEMQRLEDLDAIRTLNKRLGNRDSSIQSALDYLFQQDSQRSAEEEELSQAELKELKGFKEEKDQRELLEEWSL</sequence>
<dbReference type="Pfam" id="PF04502">
    <property type="entry name" value="Saf4_Yju2"/>
    <property type="match status" value="1"/>
</dbReference>
<evidence type="ECO:0000313" key="3">
    <source>
        <dbReference type="Proteomes" id="UP001642464"/>
    </source>
</evidence>
<dbReference type="Proteomes" id="UP001642464">
    <property type="component" value="Unassembled WGS sequence"/>
</dbReference>
<dbReference type="PANTHER" id="PTHR12111">
    <property type="entry name" value="SPLICING FACTOR YJU2"/>
    <property type="match status" value="1"/>
</dbReference>
<evidence type="ECO:0000256" key="1">
    <source>
        <dbReference type="SAM" id="Coils"/>
    </source>
</evidence>
<dbReference type="InterPro" id="IPR007590">
    <property type="entry name" value="Saf4/Yju2"/>
</dbReference>
<reference evidence="2 3" key="1">
    <citation type="submission" date="2024-02" db="EMBL/GenBank/DDBJ databases">
        <authorList>
            <person name="Chen Y."/>
            <person name="Shah S."/>
            <person name="Dougan E. K."/>
            <person name="Thang M."/>
            <person name="Chan C."/>
        </authorList>
    </citation>
    <scope>NUCLEOTIDE SEQUENCE [LARGE SCALE GENOMIC DNA]</scope>
</reference>
<proteinExistence type="predicted"/>
<feature type="coiled-coil region" evidence="1">
    <location>
        <begin position="138"/>
        <end position="172"/>
    </location>
</feature>